<protein>
    <submittedName>
        <fullName evidence="1">Uncharacterized protein</fullName>
    </submittedName>
</protein>
<dbReference type="AlphaFoldDB" id="A0A0E9W429"/>
<proteinExistence type="predicted"/>
<organism evidence="1">
    <name type="scientific">Anguilla anguilla</name>
    <name type="common">European freshwater eel</name>
    <name type="synonym">Muraena anguilla</name>
    <dbReference type="NCBI Taxonomy" id="7936"/>
    <lineage>
        <taxon>Eukaryota</taxon>
        <taxon>Metazoa</taxon>
        <taxon>Chordata</taxon>
        <taxon>Craniata</taxon>
        <taxon>Vertebrata</taxon>
        <taxon>Euteleostomi</taxon>
        <taxon>Actinopterygii</taxon>
        <taxon>Neopterygii</taxon>
        <taxon>Teleostei</taxon>
        <taxon>Anguilliformes</taxon>
        <taxon>Anguillidae</taxon>
        <taxon>Anguilla</taxon>
    </lineage>
</organism>
<evidence type="ECO:0000313" key="1">
    <source>
        <dbReference type="EMBL" id="JAH85071.1"/>
    </source>
</evidence>
<name>A0A0E9W429_ANGAN</name>
<sequence length="41" mass="4614">MVDHSWRMVGAILDNHIYSASGTDLSWNWSSVLIPFFTDGS</sequence>
<accession>A0A0E9W429</accession>
<reference evidence="1" key="1">
    <citation type="submission" date="2014-11" db="EMBL/GenBank/DDBJ databases">
        <authorList>
            <person name="Amaro Gonzalez C."/>
        </authorList>
    </citation>
    <scope>NUCLEOTIDE SEQUENCE</scope>
</reference>
<reference evidence="1" key="2">
    <citation type="journal article" date="2015" name="Fish Shellfish Immunol.">
        <title>Early steps in the European eel (Anguilla anguilla)-Vibrio vulnificus interaction in the gills: Role of the RtxA13 toxin.</title>
        <authorList>
            <person name="Callol A."/>
            <person name="Pajuelo D."/>
            <person name="Ebbesson L."/>
            <person name="Teles M."/>
            <person name="MacKenzie S."/>
            <person name="Amaro C."/>
        </authorList>
    </citation>
    <scope>NUCLEOTIDE SEQUENCE</scope>
</reference>
<dbReference type="EMBL" id="GBXM01023506">
    <property type="protein sequence ID" value="JAH85071.1"/>
    <property type="molecule type" value="Transcribed_RNA"/>
</dbReference>